<comment type="caution">
    <text evidence="3">The sequence shown here is derived from an EMBL/GenBank/DDBJ whole genome shotgun (WGS) entry which is preliminary data.</text>
</comment>
<feature type="compositionally biased region" description="Polar residues" evidence="1">
    <location>
        <begin position="310"/>
        <end position="320"/>
    </location>
</feature>
<evidence type="ECO:0000256" key="1">
    <source>
        <dbReference type="SAM" id="MobiDB-lite"/>
    </source>
</evidence>
<dbReference type="GeneID" id="94446041"/>
<keyword evidence="2" id="KW-1133">Transmembrane helix</keyword>
<dbReference type="AlphaFoldDB" id="A0A0F0KLI1"/>
<accession>A0A0F0KLI1</accession>
<name>A0A0F0KLI1_9MICO</name>
<feature type="transmembrane region" description="Helical" evidence="2">
    <location>
        <begin position="154"/>
        <end position="172"/>
    </location>
</feature>
<dbReference type="PATRIC" id="fig|104336.4.peg.1649"/>
<reference evidence="3 4" key="1">
    <citation type="submission" date="2015-02" db="EMBL/GenBank/DDBJ databases">
        <title>Draft genome sequences of ten Microbacterium spp. with emphasis on heavy metal contaminated environments.</title>
        <authorList>
            <person name="Corretto E."/>
        </authorList>
    </citation>
    <scope>NUCLEOTIDE SEQUENCE [LARGE SCALE GENOMIC DNA]</scope>
    <source>
        <strain evidence="3 4">DSM 12966</strain>
    </source>
</reference>
<evidence type="ECO:0000313" key="4">
    <source>
        <dbReference type="Proteomes" id="UP000033572"/>
    </source>
</evidence>
<dbReference type="RefSeq" id="WP_045253989.1">
    <property type="nucleotide sequence ID" value="NZ_CP031425.1"/>
</dbReference>
<dbReference type="Proteomes" id="UP000033572">
    <property type="component" value="Unassembled WGS sequence"/>
</dbReference>
<keyword evidence="4" id="KW-1185">Reference proteome</keyword>
<feature type="region of interest" description="Disordered" evidence="1">
    <location>
        <begin position="307"/>
        <end position="359"/>
    </location>
</feature>
<feature type="transmembrane region" description="Helical" evidence="2">
    <location>
        <begin position="184"/>
        <end position="204"/>
    </location>
</feature>
<gene>
    <name evidence="3" type="ORF">RN50_01606</name>
</gene>
<evidence type="ECO:0000256" key="2">
    <source>
        <dbReference type="SAM" id="Phobius"/>
    </source>
</evidence>
<sequence>MNDTAVTIDEQIRAFASAVRAHLDDLPADELDEIMSGLSADLADQAADNDGVLELGDPAAYAEELRSAAGLPPRSEDGQRLRMRDRFATWRAATAASIRGSAFGAWLLDLLIALRPVWWVLRAFGLWAAASLAIALLPPYPYGPLDRWAVPDSPLAWILFAGLVIVSVQWGRGRWLPANRLRHIRTLASIVALLLLPSVAASLFTPQVEYVGESYTPRGLMLDGVQINNIFAYDEDGNPIDRVQLFTGKGTPLDLYGASGGANLFSTEDRGESQFGLHDDGLIATVPVEDYRGKPVWNIYPLDEADIDTDTFQPDTSTITRPEPPFQKAPSIESAQESPTPSPDADDELQPQPTESPAP</sequence>
<dbReference type="KEGG" id="mfol:DXT68_16730"/>
<feature type="transmembrane region" description="Helical" evidence="2">
    <location>
        <begin position="119"/>
        <end position="142"/>
    </location>
</feature>
<protein>
    <submittedName>
        <fullName evidence="3">Uncharacterized protein</fullName>
    </submittedName>
</protein>
<dbReference type="EMBL" id="JYIU01000040">
    <property type="protein sequence ID" value="KJL21708.1"/>
    <property type="molecule type" value="Genomic_DNA"/>
</dbReference>
<evidence type="ECO:0000313" key="3">
    <source>
        <dbReference type="EMBL" id="KJL21708.1"/>
    </source>
</evidence>
<keyword evidence="2" id="KW-0812">Transmembrane</keyword>
<keyword evidence="2" id="KW-0472">Membrane</keyword>
<proteinExistence type="predicted"/>
<organism evidence="3 4">
    <name type="scientific">Microbacterium foliorum</name>
    <dbReference type="NCBI Taxonomy" id="104336"/>
    <lineage>
        <taxon>Bacteria</taxon>
        <taxon>Bacillati</taxon>
        <taxon>Actinomycetota</taxon>
        <taxon>Actinomycetes</taxon>
        <taxon>Micrococcales</taxon>
        <taxon>Microbacteriaceae</taxon>
        <taxon>Microbacterium</taxon>
    </lineage>
</organism>